<keyword evidence="3" id="KW-1185">Reference proteome</keyword>
<evidence type="ECO:0000313" key="3">
    <source>
        <dbReference type="Proteomes" id="UP000274131"/>
    </source>
</evidence>
<protein>
    <submittedName>
        <fullName evidence="4">ULP_PROTEASE domain-containing protein</fullName>
    </submittedName>
</protein>
<sequence>MFIDKLILLNRAFLRAIEGRVKDTPDADLTLYVLDYLKYLGSLNAMRDGKSFEKGGKARSVKVSMHSRKRKGNDRDRSADKKSKETAIEGFPERLSSQLNILMSKHTSVLQTETDSVYDEASSSKDVSNPTENGVDCLVEQALEGVGDDARFNIVQSSPRQRNGTDFDTVVSDSGVDLLLSKIAKQTAASVSFPDADTEGIPLTFSFGTTANITSTSQFLFGKVGQDKKDDALAFMDASAALIDVSQAALLGATAANSSSDKTEFECGFPIYERCYHNDVRKLPVHALFSDDSCSNTVCKNVPVVDLDGSAKELSFLISESVPISDLPVDNLGCWNSKAIHMKKRNYYFKDGILCTTEKEAADSFIERRQYNHAYAVPYRSVIKVIWSAHLLDGTHRRSLITYRIEKGASVPLRPYHLSKKSDIAYQRVFPSTLETITTCRQDLTPAETMSQILEQTAAAEEAVDVRAVPRNKEQIYNRCSSRFNSSKFCDLLKSKEGYEEEDMPA</sequence>
<reference evidence="2 3" key="2">
    <citation type="submission" date="2018-10" db="EMBL/GenBank/DDBJ databases">
        <authorList>
            <consortium name="Pathogen Informatics"/>
        </authorList>
    </citation>
    <scope>NUCLEOTIDE SEQUENCE [LARGE SCALE GENOMIC DNA]</scope>
</reference>
<accession>A0A0N4VI54</accession>
<dbReference type="EMBL" id="UXUI01010337">
    <property type="protein sequence ID" value="VDD95099.1"/>
    <property type="molecule type" value="Genomic_DNA"/>
</dbReference>
<feature type="region of interest" description="Disordered" evidence="1">
    <location>
        <begin position="56"/>
        <end position="89"/>
    </location>
</feature>
<feature type="compositionally biased region" description="Basic residues" evidence="1">
    <location>
        <begin position="57"/>
        <end position="72"/>
    </location>
</feature>
<dbReference type="WBParaSite" id="EVEC_0001050501-mRNA-1">
    <property type="protein sequence ID" value="EVEC_0001050501-mRNA-1"/>
    <property type="gene ID" value="EVEC_0001050501"/>
</dbReference>
<evidence type="ECO:0000313" key="4">
    <source>
        <dbReference type="WBParaSite" id="EVEC_0001050501-mRNA-1"/>
    </source>
</evidence>
<dbReference type="AlphaFoldDB" id="A0A0N4VI54"/>
<evidence type="ECO:0000313" key="2">
    <source>
        <dbReference type="EMBL" id="VDD95099.1"/>
    </source>
</evidence>
<name>A0A0N4VI54_ENTVE</name>
<organism evidence="4">
    <name type="scientific">Enterobius vermicularis</name>
    <name type="common">Human pinworm</name>
    <dbReference type="NCBI Taxonomy" id="51028"/>
    <lineage>
        <taxon>Eukaryota</taxon>
        <taxon>Metazoa</taxon>
        <taxon>Ecdysozoa</taxon>
        <taxon>Nematoda</taxon>
        <taxon>Chromadorea</taxon>
        <taxon>Rhabditida</taxon>
        <taxon>Spirurina</taxon>
        <taxon>Oxyuridomorpha</taxon>
        <taxon>Oxyuroidea</taxon>
        <taxon>Oxyuridae</taxon>
        <taxon>Enterobius</taxon>
    </lineage>
</organism>
<reference evidence="4" key="1">
    <citation type="submission" date="2017-02" db="UniProtKB">
        <authorList>
            <consortium name="WormBaseParasite"/>
        </authorList>
    </citation>
    <scope>IDENTIFICATION</scope>
</reference>
<proteinExistence type="predicted"/>
<evidence type="ECO:0000256" key="1">
    <source>
        <dbReference type="SAM" id="MobiDB-lite"/>
    </source>
</evidence>
<feature type="compositionally biased region" description="Basic and acidic residues" evidence="1">
    <location>
        <begin position="73"/>
        <end position="87"/>
    </location>
</feature>
<dbReference type="Proteomes" id="UP000274131">
    <property type="component" value="Unassembled WGS sequence"/>
</dbReference>
<dbReference type="OrthoDB" id="10683939at2759"/>
<gene>
    <name evidence="2" type="ORF">EVEC_LOCUS9850</name>
</gene>